<comment type="caution">
    <text evidence="1">The sequence shown here is derived from an EMBL/GenBank/DDBJ whole genome shotgun (WGS) entry which is preliminary data.</text>
</comment>
<gene>
    <name evidence="1" type="ORF">QGM71_14935</name>
</gene>
<organism evidence="1 2">
    <name type="scientific">Virgibacillus tibetensis</name>
    <dbReference type="NCBI Taxonomy" id="3042313"/>
    <lineage>
        <taxon>Bacteria</taxon>
        <taxon>Bacillati</taxon>
        <taxon>Bacillota</taxon>
        <taxon>Bacilli</taxon>
        <taxon>Bacillales</taxon>
        <taxon>Bacillaceae</taxon>
        <taxon>Virgibacillus</taxon>
    </lineage>
</organism>
<keyword evidence="2" id="KW-1185">Reference proteome</keyword>
<evidence type="ECO:0000313" key="1">
    <source>
        <dbReference type="EMBL" id="MEC5424779.1"/>
    </source>
</evidence>
<name>A0ABU6KIU8_9BACI</name>
<dbReference type="Proteomes" id="UP001335737">
    <property type="component" value="Unassembled WGS sequence"/>
</dbReference>
<dbReference type="EMBL" id="JARZFX010000008">
    <property type="protein sequence ID" value="MEC5424779.1"/>
    <property type="molecule type" value="Genomic_DNA"/>
</dbReference>
<sequence length="113" mass="13308">MFDDVLNTYKYLNTEKDDDNVFYFTMEDLFHIITLIGESNESIDSLNQFFIGKSMGERRIYFFGEPKYSYLLYKDTSHNNVMVKLKRVGGKWVEIGKKVKNGKVIELDQPKCN</sequence>
<evidence type="ECO:0000313" key="2">
    <source>
        <dbReference type="Proteomes" id="UP001335737"/>
    </source>
</evidence>
<accession>A0ABU6KIU8</accession>
<protein>
    <submittedName>
        <fullName evidence="1">Uncharacterized protein</fullName>
    </submittedName>
</protein>
<reference evidence="1 2" key="1">
    <citation type="journal article" date="2024" name="Int. J. Syst. Evol. Microbiol.">
        <title>Virgibacillus tibetensis sp. nov., isolated from salt lake on the Tibetan Plateau of China.</title>
        <authorList>
            <person name="Phurbu D."/>
            <person name="Liu Z.-X."/>
            <person name="Wang R."/>
            <person name="Zheng Y.-Y."/>
            <person name="Liu H.-C."/>
            <person name="Zhou Y.-G."/>
            <person name="Yu Y.-J."/>
            <person name="Li A.-H."/>
        </authorList>
    </citation>
    <scope>NUCLEOTIDE SEQUENCE [LARGE SCALE GENOMIC DNA]</scope>
    <source>
        <strain evidence="1 2">C22-A2</strain>
    </source>
</reference>
<proteinExistence type="predicted"/>